<evidence type="ECO:0000313" key="1">
    <source>
        <dbReference type="EMBL" id="EMC91997.1"/>
    </source>
</evidence>
<proteinExistence type="predicted"/>
<sequence>MPSIPTIAGATLVGDTGGDFNQARTLTEDGGAYALRRAHGSQVDTNYFREAQFSPDGTTIITHNGDQQLRTFILPPDLLEPSENAAHLQQYASFTPPTPISSYAVYPGFSLHDPSTTIVLTGSADQPIALRNALDYRTVHAKYFLVSPTTEEYHKPHSLLFTPDGSQFVAGSMSQIAVFDCTRDCEGPIFQHRTAGKGRRLHGRPSMSCNCFISALAINADGVLAAGSTEREFGLYDQQGQGQSVTAFSLGFQAGRRGTGITSVKWSPDGTYLLVAERQSDGIHVFDVRNLRQKVAWLSGRKARTNQKLGIDVVPTAEGYEVWAGGTDGFVRKWQDPGRVEDEHPPDGEVKLHSDAIATAAWHYTGAVLATCSGSRSDSPLPHGDDGETMDLEEPIAASEVDSRLAIWTVGQRNRTGET</sequence>
<protein>
    <recommendedName>
        <fullName evidence="3">Anaphase-promoting complex subunit 4 WD40 domain-containing protein</fullName>
    </recommendedName>
</protein>
<dbReference type="OMA" id="IRTWILP"/>
<dbReference type="eggNOG" id="KOG2919">
    <property type="taxonomic scope" value="Eukaryota"/>
</dbReference>
<accession>M2LDG5</accession>
<name>M2LDG5_BAUPA</name>
<dbReference type="KEGG" id="bcom:BAUCODRAFT_79402"/>
<organism evidence="1 2">
    <name type="scientific">Baudoinia panamericana (strain UAMH 10762)</name>
    <name type="common">Angels' share fungus</name>
    <name type="synonym">Baudoinia compniacensis (strain UAMH 10762)</name>
    <dbReference type="NCBI Taxonomy" id="717646"/>
    <lineage>
        <taxon>Eukaryota</taxon>
        <taxon>Fungi</taxon>
        <taxon>Dikarya</taxon>
        <taxon>Ascomycota</taxon>
        <taxon>Pezizomycotina</taxon>
        <taxon>Dothideomycetes</taxon>
        <taxon>Dothideomycetidae</taxon>
        <taxon>Mycosphaerellales</taxon>
        <taxon>Teratosphaeriaceae</taxon>
        <taxon>Baudoinia</taxon>
    </lineage>
</organism>
<dbReference type="Gene3D" id="2.130.10.10">
    <property type="entry name" value="YVTN repeat-like/Quinoprotein amine dehydrogenase"/>
    <property type="match status" value="1"/>
</dbReference>
<evidence type="ECO:0000313" key="2">
    <source>
        <dbReference type="Proteomes" id="UP000011761"/>
    </source>
</evidence>
<dbReference type="Pfam" id="PF00400">
    <property type="entry name" value="WD40"/>
    <property type="match status" value="1"/>
</dbReference>
<dbReference type="SMART" id="SM00320">
    <property type="entry name" value="WD40"/>
    <property type="match status" value="4"/>
</dbReference>
<dbReference type="OrthoDB" id="239865at2759"/>
<dbReference type="InterPro" id="IPR001680">
    <property type="entry name" value="WD40_rpt"/>
</dbReference>
<dbReference type="EMBL" id="KB445563">
    <property type="protein sequence ID" value="EMC91997.1"/>
    <property type="molecule type" value="Genomic_DNA"/>
</dbReference>
<dbReference type="HOGENOM" id="CLU_022731_0_1_1"/>
<gene>
    <name evidence="1" type="ORF">BAUCODRAFT_79402</name>
</gene>
<dbReference type="PANTHER" id="PTHR13211">
    <property type="entry name" value="TELOMERASE CAJAL BODY PROTEIN 1"/>
    <property type="match status" value="1"/>
</dbReference>
<dbReference type="InterPro" id="IPR015943">
    <property type="entry name" value="WD40/YVTN_repeat-like_dom_sf"/>
</dbReference>
<dbReference type="GeneID" id="19117256"/>
<dbReference type="InterPro" id="IPR036322">
    <property type="entry name" value="WD40_repeat_dom_sf"/>
</dbReference>
<dbReference type="PANTHER" id="PTHR13211:SF0">
    <property type="entry name" value="TELOMERASE CAJAL BODY PROTEIN 1"/>
    <property type="match status" value="1"/>
</dbReference>
<dbReference type="Proteomes" id="UP000011761">
    <property type="component" value="Unassembled WGS sequence"/>
</dbReference>
<dbReference type="RefSeq" id="XP_007681048.1">
    <property type="nucleotide sequence ID" value="XM_007682858.1"/>
</dbReference>
<reference evidence="1 2" key="1">
    <citation type="journal article" date="2012" name="PLoS Pathog.">
        <title>Diverse lifestyles and strategies of plant pathogenesis encoded in the genomes of eighteen Dothideomycetes fungi.</title>
        <authorList>
            <person name="Ohm R.A."/>
            <person name="Feau N."/>
            <person name="Henrissat B."/>
            <person name="Schoch C.L."/>
            <person name="Horwitz B.A."/>
            <person name="Barry K.W."/>
            <person name="Condon B.J."/>
            <person name="Copeland A.C."/>
            <person name="Dhillon B."/>
            <person name="Glaser F."/>
            <person name="Hesse C.N."/>
            <person name="Kosti I."/>
            <person name="LaButti K."/>
            <person name="Lindquist E.A."/>
            <person name="Lucas S."/>
            <person name="Salamov A.A."/>
            <person name="Bradshaw R.E."/>
            <person name="Ciuffetti L."/>
            <person name="Hamelin R.C."/>
            <person name="Kema G.H.J."/>
            <person name="Lawrence C."/>
            <person name="Scott J.A."/>
            <person name="Spatafora J.W."/>
            <person name="Turgeon B.G."/>
            <person name="de Wit P.J.G.M."/>
            <person name="Zhong S."/>
            <person name="Goodwin S.B."/>
            <person name="Grigoriev I.V."/>
        </authorList>
    </citation>
    <scope>NUCLEOTIDE SEQUENCE [LARGE SCALE GENOMIC DNA]</scope>
    <source>
        <strain evidence="1 2">UAMH 10762</strain>
    </source>
</reference>
<evidence type="ECO:0008006" key="3">
    <source>
        <dbReference type="Google" id="ProtNLM"/>
    </source>
</evidence>
<dbReference type="AlphaFoldDB" id="M2LDG5"/>
<dbReference type="STRING" id="717646.M2LDG5"/>
<keyword evidence="2" id="KW-1185">Reference proteome</keyword>
<dbReference type="SUPFAM" id="SSF50978">
    <property type="entry name" value="WD40 repeat-like"/>
    <property type="match status" value="1"/>
</dbReference>
<dbReference type="InterPro" id="IPR051150">
    <property type="entry name" value="SWT21/TCAB1_mRNA_Telomere"/>
</dbReference>